<keyword evidence="7" id="KW-0325">Glycoprotein</keyword>
<dbReference type="CDD" id="cd16026">
    <property type="entry name" value="GALNS_like"/>
    <property type="match status" value="1"/>
</dbReference>
<dbReference type="STRING" id="1484053.SAMN05444274_10466"/>
<reference evidence="9 10" key="1">
    <citation type="submission" date="2016-11" db="EMBL/GenBank/DDBJ databases">
        <authorList>
            <person name="Jaros S."/>
            <person name="Januszkiewicz K."/>
            <person name="Wedrychowicz H."/>
        </authorList>
    </citation>
    <scope>NUCLEOTIDE SEQUENCE [LARGE SCALE GENOMIC DNA]</scope>
    <source>
        <strain evidence="9 10">DSM 26910</strain>
    </source>
</reference>
<dbReference type="InterPro" id="IPR000917">
    <property type="entry name" value="Sulfatase_N"/>
</dbReference>
<evidence type="ECO:0000256" key="6">
    <source>
        <dbReference type="ARBA" id="ARBA00022837"/>
    </source>
</evidence>
<sequence>MQFANQSISSLVLIAFFSFLFVPGLKAGTLNSEEKTSPRPNFIIIFADDLGYGDLGIFGHPTIKTPNLDKMAVEGQKWTNFYVAASVCTPSRAGLLTGRLPVRSGMCSDKRRVLFPDSNGGLPQSELTIARLLKNNGYQTAAIGKWHLGHQSPYLPTDHGFDSYFGIPYSNDMDRVERTDYFTLAETERYQAYNVPLMRDEEIIERPTDQRTLTKRYTEETVTAIKKMKGAPFFIYLAHNLPHIPLFRAEEFKDTSLAGIYGDVIEEIDWSVGQILAALKEEGLDENTLVVFTSDNGPWHTYKTHGGTAGLLRGAKGGTFEGGMREPTIFSWPGKLQSGVVMEMGTTMDLLPTFCKLSGTKLPTDRIYDGYDISPLLFGTGEGERDVVFYYRGQKVYAIRKGNYKAHFITQNEYGSQTAHPITNPPTAPTKTPTIHEIPLLYNVNIDPSEKYNIAENHPEIIADIQKTLKDHLSGVEQVENQLEK</sequence>
<dbReference type="Pfam" id="PF14707">
    <property type="entry name" value="Sulfatase_C"/>
    <property type="match status" value="1"/>
</dbReference>
<dbReference type="Pfam" id="PF00884">
    <property type="entry name" value="Sulfatase"/>
    <property type="match status" value="1"/>
</dbReference>
<evidence type="ECO:0000256" key="2">
    <source>
        <dbReference type="ARBA" id="ARBA00008779"/>
    </source>
</evidence>
<dbReference type="InterPro" id="IPR017850">
    <property type="entry name" value="Alkaline_phosphatase_core_sf"/>
</dbReference>
<dbReference type="InterPro" id="IPR024607">
    <property type="entry name" value="Sulfatase_CS"/>
</dbReference>
<gene>
    <name evidence="9" type="ORF">SAMN05444274_10466</name>
</gene>
<evidence type="ECO:0000256" key="5">
    <source>
        <dbReference type="ARBA" id="ARBA00022801"/>
    </source>
</evidence>
<evidence type="ECO:0000256" key="7">
    <source>
        <dbReference type="ARBA" id="ARBA00023180"/>
    </source>
</evidence>
<dbReference type="EMBL" id="FQUM01000004">
    <property type="protein sequence ID" value="SHF21465.1"/>
    <property type="molecule type" value="Genomic_DNA"/>
</dbReference>
<dbReference type="PROSITE" id="PS00149">
    <property type="entry name" value="SULFATASE_2"/>
    <property type="match status" value="1"/>
</dbReference>
<name>A0A1M4ZU59_9BACT</name>
<dbReference type="Gene3D" id="3.40.720.10">
    <property type="entry name" value="Alkaline Phosphatase, subunit A"/>
    <property type="match status" value="1"/>
</dbReference>
<dbReference type="AlphaFoldDB" id="A0A1M4ZU59"/>
<evidence type="ECO:0000256" key="4">
    <source>
        <dbReference type="ARBA" id="ARBA00022729"/>
    </source>
</evidence>
<evidence type="ECO:0000313" key="10">
    <source>
        <dbReference type="Proteomes" id="UP000184164"/>
    </source>
</evidence>
<proteinExistence type="inferred from homology"/>
<dbReference type="PROSITE" id="PS00523">
    <property type="entry name" value="SULFATASE_1"/>
    <property type="match status" value="1"/>
</dbReference>
<evidence type="ECO:0000313" key="9">
    <source>
        <dbReference type="EMBL" id="SHF21465.1"/>
    </source>
</evidence>
<keyword evidence="5" id="KW-0378">Hydrolase</keyword>
<keyword evidence="6" id="KW-0106">Calcium</keyword>
<dbReference type="PANTHER" id="PTHR42693">
    <property type="entry name" value="ARYLSULFATASE FAMILY MEMBER"/>
    <property type="match status" value="1"/>
</dbReference>
<dbReference type="OrthoDB" id="9765065at2"/>
<organism evidence="9 10">
    <name type="scientific">Mariniphaga anaerophila</name>
    <dbReference type="NCBI Taxonomy" id="1484053"/>
    <lineage>
        <taxon>Bacteria</taxon>
        <taxon>Pseudomonadati</taxon>
        <taxon>Bacteroidota</taxon>
        <taxon>Bacteroidia</taxon>
        <taxon>Marinilabiliales</taxon>
        <taxon>Prolixibacteraceae</taxon>
        <taxon>Mariniphaga</taxon>
    </lineage>
</organism>
<dbReference type="RefSeq" id="WP_073001014.1">
    <property type="nucleotide sequence ID" value="NZ_FQUM01000004.1"/>
</dbReference>
<dbReference type="PANTHER" id="PTHR42693:SF33">
    <property type="entry name" value="ARYLSULFATASE"/>
    <property type="match status" value="1"/>
</dbReference>
<keyword evidence="10" id="KW-1185">Reference proteome</keyword>
<accession>A0A1M4ZU59</accession>
<dbReference type="InterPro" id="IPR050738">
    <property type="entry name" value="Sulfatase"/>
</dbReference>
<dbReference type="SUPFAM" id="SSF53649">
    <property type="entry name" value="Alkaline phosphatase-like"/>
    <property type="match status" value="1"/>
</dbReference>
<keyword evidence="3" id="KW-0479">Metal-binding</keyword>
<dbReference type="GO" id="GO:0046872">
    <property type="term" value="F:metal ion binding"/>
    <property type="evidence" value="ECO:0007669"/>
    <property type="project" value="UniProtKB-KW"/>
</dbReference>
<comment type="cofactor">
    <cofactor evidence="1">
        <name>Ca(2+)</name>
        <dbReference type="ChEBI" id="CHEBI:29108"/>
    </cofactor>
</comment>
<evidence type="ECO:0000256" key="3">
    <source>
        <dbReference type="ARBA" id="ARBA00022723"/>
    </source>
</evidence>
<keyword evidence="4" id="KW-0732">Signal</keyword>
<feature type="domain" description="Sulfatase N-terminal" evidence="8">
    <location>
        <begin position="40"/>
        <end position="359"/>
    </location>
</feature>
<dbReference type="Proteomes" id="UP000184164">
    <property type="component" value="Unassembled WGS sequence"/>
</dbReference>
<evidence type="ECO:0000259" key="8">
    <source>
        <dbReference type="Pfam" id="PF00884"/>
    </source>
</evidence>
<dbReference type="FunFam" id="3.40.720.10:FF:000023">
    <property type="entry name" value="Arylsulfatase A"/>
    <property type="match status" value="1"/>
</dbReference>
<comment type="similarity">
    <text evidence="2">Belongs to the sulfatase family.</text>
</comment>
<dbReference type="Gene3D" id="3.30.1120.10">
    <property type="match status" value="1"/>
</dbReference>
<dbReference type="GO" id="GO:0004065">
    <property type="term" value="F:arylsulfatase activity"/>
    <property type="evidence" value="ECO:0007669"/>
    <property type="project" value="TreeGrafter"/>
</dbReference>
<protein>
    <submittedName>
        <fullName evidence="9">Arylsulfatase A</fullName>
    </submittedName>
</protein>
<evidence type="ECO:0000256" key="1">
    <source>
        <dbReference type="ARBA" id="ARBA00001913"/>
    </source>
</evidence>